<evidence type="ECO:0000313" key="10">
    <source>
        <dbReference type="EMBL" id="KAH6600040.1"/>
    </source>
</evidence>
<dbReference type="Pfam" id="PF13975">
    <property type="entry name" value="gag-asp_proteas"/>
    <property type="match status" value="1"/>
</dbReference>
<dbReference type="Gene3D" id="3.30.420.10">
    <property type="entry name" value="Ribonuclease H-like superfamily/Ribonuclease H"/>
    <property type="match status" value="1"/>
</dbReference>
<gene>
    <name evidence="10" type="ORF">BASA50_002628</name>
</gene>
<protein>
    <recommendedName>
        <fullName evidence="1">RNA-directed DNA polymerase</fullName>
        <ecNumber evidence="1">2.7.7.49</ecNumber>
    </recommendedName>
</protein>
<dbReference type="InterPro" id="IPR001584">
    <property type="entry name" value="Integrase_cat-core"/>
</dbReference>
<dbReference type="Pfam" id="PF17921">
    <property type="entry name" value="Integrase_H2C2"/>
    <property type="match status" value="1"/>
</dbReference>
<keyword evidence="5" id="KW-0255">Endonuclease</keyword>
<dbReference type="InterPro" id="IPR041588">
    <property type="entry name" value="Integrase_H2C2"/>
</dbReference>
<keyword evidence="11" id="KW-1185">Reference proteome</keyword>
<sequence>MEDGDRLDICDRDDSARGMGVRGTEVVLAPRGETGSFTQMPPTSLLYPHQPAKLNLSNSFNLDPTFSDPSILVSALSSLKKLLLPGTLRLGPLSHVDTFFVDCGADDLFMDSKLAADLQIPLLELSTPITLRLADGDSSSSLTHRTVPLQLHIGKHVETATFYVTDLCHGFILGYSWLERHNPRVRETPDISKTFESPLAPDSISTPVDLSPISCSLSDSISLESMQADVYPFVEVSSVSDVSVPSDILSSFSSLFSEDQAETLPPHRDFDCSIDLKPASEPFHGKIYQLTREEDKVMQEWIKDNLRKGFIRNSSSPHGAPCFFVKQKDKLRLCMDYRGLNKNTVKDRNPIPLISELLRTLSTGKIFTTLDLRGAYNLLRIKEGDESKTSFITKYGQFEFLVMPFGLANAPAQFQRMMNSLFRDVIGKHVLVYLDDIVIYSDNMSDHIAQVQNVLRVLQDNGLYCKAEKCHFYKSEIKYLGYIISADGLRMDPSKISAVQSWPTPKKVRDLQVLLGFTNFYRALIHDYSSMTANLTKLFKKDAPFVWGPEQEKSLQDLKTAFANSDFLTHPDDSRPFILETDASDYAISGVLSQYDDSNTLRPIAFYARQMNSAEQNYEIYDKELLAVVESFKHWRHFLQGGLHPVTVLCDHKNLEYFMTTKKLTRRQARWSLELSEYDFSLTHRPGKLNGRADSLSRREDYKSNTESSNFQRILDPSKVVDLQSLVADMDLHLLLHSQVLEKVFVLESDWPLIIADFLAGEDNVWMDDVPEVILERCKRELKHFRFRDNSFLRILEDGKSTAAYVTTDKRVDVMKHYHTSLAHLKYGSIIDLLLRRFWWPSMKKDLKDFIARCPECQLDRSSSGIYAPLPIRPVPPVALPFERWGIDFYGPMAETKSGNKYLITCIDYATRWVLAKPVKDMTESAVSAFLYELMITYGAPFEIISDRGKSFLAEGIDLFERENKIRHLATTPYHPQTNGMVERMHAMLGHGLTTLVHGKRDRWDEYLPQVLLALRTRTHAVTGFSPFFLLFGIHPRLPTDETPPQNTLAPLDEIERMEENSEFIARNLEEVGQARSAANVRTKAQSEAMRKRGGFDENTPDYFFKVGDMVKMKHHERLKLEFRWKGPYHVVDVGHPGTYWIMTPQGLRLPNAVNQNDLAPWLSPVVDNVDFFYDGTSRSSGSY</sequence>
<keyword evidence="3" id="KW-0548">Nucleotidyltransferase</keyword>
<dbReference type="PROSITE" id="PS50878">
    <property type="entry name" value="RT_POL"/>
    <property type="match status" value="1"/>
</dbReference>
<dbReference type="PROSITE" id="PS50994">
    <property type="entry name" value="INTEGRASE"/>
    <property type="match status" value="1"/>
</dbReference>
<dbReference type="InterPro" id="IPR043128">
    <property type="entry name" value="Rev_trsase/Diguanyl_cyclase"/>
</dbReference>
<evidence type="ECO:0000256" key="2">
    <source>
        <dbReference type="ARBA" id="ARBA00022679"/>
    </source>
</evidence>
<dbReference type="InterPro" id="IPR021109">
    <property type="entry name" value="Peptidase_aspartic_dom_sf"/>
</dbReference>
<evidence type="ECO:0000313" key="11">
    <source>
        <dbReference type="Proteomes" id="UP001648503"/>
    </source>
</evidence>
<dbReference type="Gene3D" id="1.10.340.70">
    <property type="match status" value="1"/>
</dbReference>
<dbReference type="SUPFAM" id="SSF50630">
    <property type="entry name" value="Acid proteases"/>
    <property type="match status" value="1"/>
</dbReference>
<dbReference type="InterPro" id="IPR012337">
    <property type="entry name" value="RNaseH-like_sf"/>
</dbReference>
<dbReference type="SUPFAM" id="SSF56672">
    <property type="entry name" value="DNA/RNA polymerases"/>
    <property type="match status" value="1"/>
</dbReference>
<dbReference type="InterPro" id="IPR000477">
    <property type="entry name" value="RT_dom"/>
</dbReference>
<dbReference type="Pfam" id="PF00665">
    <property type="entry name" value="rve"/>
    <property type="match status" value="1"/>
</dbReference>
<evidence type="ECO:0000256" key="5">
    <source>
        <dbReference type="ARBA" id="ARBA00022759"/>
    </source>
</evidence>
<comment type="caution">
    <text evidence="10">The sequence shown here is derived from an EMBL/GenBank/DDBJ whole genome shotgun (WGS) entry which is preliminary data.</text>
</comment>
<evidence type="ECO:0000259" key="8">
    <source>
        <dbReference type="PROSITE" id="PS50878"/>
    </source>
</evidence>
<accession>A0ABQ8FKW2</accession>
<dbReference type="Gene3D" id="3.10.20.370">
    <property type="match status" value="1"/>
</dbReference>
<keyword evidence="2" id="KW-0808">Transferase</keyword>
<evidence type="ECO:0000256" key="4">
    <source>
        <dbReference type="ARBA" id="ARBA00022722"/>
    </source>
</evidence>
<evidence type="ECO:0000259" key="9">
    <source>
        <dbReference type="PROSITE" id="PS50994"/>
    </source>
</evidence>
<dbReference type="PANTHER" id="PTHR37984:SF5">
    <property type="entry name" value="PROTEIN NYNRIN-LIKE"/>
    <property type="match status" value="1"/>
</dbReference>
<dbReference type="InterPro" id="IPR036397">
    <property type="entry name" value="RNaseH_sf"/>
</dbReference>
<dbReference type="CDD" id="cd09274">
    <property type="entry name" value="RNase_HI_RT_Ty3"/>
    <property type="match status" value="1"/>
</dbReference>
<dbReference type="Pfam" id="PF17917">
    <property type="entry name" value="RT_RNaseH"/>
    <property type="match status" value="1"/>
</dbReference>
<evidence type="ECO:0000256" key="6">
    <source>
        <dbReference type="ARBA" id="ARBA00022801"/>
    </source>
</evidence>
<dbReference type="SUPFAM" id="SSF53098">
    <property type="entry name" value="Ribonuclease H-like"/>
    <property type="match status" value="1"/>
</dbReference>
<keyword evidence="6" id="KW-0378">Hydrolase</keyword>
<organism evidence="10 11">
    <name type="scientific">Batrachochytrium salamandrivorans</name>
    <dbReference type="NCBI Taxonomy" id="1357716"/>
    <lineage>
        <taxon>Eukaryota</taxon>
        <taxon>Fungi</taxon>
        <taxon>Fungi incertae sedis</taxon>
        <taxon>Chytridiomycota</taxon>
        <taxon>Chytridiomycota incertae sedis</taxon>
        <taxon>Chytridiomycetes</taxon>
        <taxon>Rhizophydiales</taxon>
        <taxon>Rhizophydiales incertae sedis</taxon>
        <taxon>Batrachochytrium</taxon>
    </lineage>
</organism>
<dbReference type="EMBL" id="JAFCIX010000051">
    <property type="protein sequence ID" value="KAH6600040.1"/>
    <property type="molecule type" value="Genomic_DNA"/>
</dbReference>
<dbReference type="Proteomes" id="UP001648503">
    <property type="component" value="Unassembled WGS sequence"/>
</dbReference>
<dbReference type="CDD" id="cd00303">
    <property type="entry name" value="retropepsin_like"/>
    <property type="match status" value="1"/>
</dbReference>
<dbReference type="Gene3D" id="3.10.10.10">
    <property type="entry name" value="HIV Type 1 Reverse Transcriptase, subunit A, domain 1"/>
    <property type="match status" value="1"/>
</dbReference>
<name>A0ABQ8FKW2_9FUNG</name>
<proteinExistence type="predicted"/>
<dbReference type="InterPro" id="IPR041373">
    <property type="entry name" value="RT_RNaseH"/>
</dbReference>
<dbReference type="EC" id="2.7.7.49" evidence="1"/>
<reference evidence="10 11" key="1">
    <citation type="submission" date="2021-02" db="EMBL/GenBank/DDBJ databases">
        <title>Variation within the Batrachochytrium salamandrivorans European outbreak.</title>
        <authorList>
            <person name="Kelly M."/>
            <person name="Pasmans F."/>
            <person name="Shea T.P."/>
            <person name="Munoz J.F."/>
            <person name="Carranza S."/>
            <person name="Cuomo C.A."/>
            <person name="Martel A."/>
        </authorList>
    </citation>
    <scope>NUCLEOTIDE SEQUENCE [LARGE SCALE GENOMIC DNA]</scope>
    <source>
        <strain evidence="10 11">AMFP18/2</strain>
    </source>
</reference>
<dbReference type="CDD" id="cd01647">
    <property type="entry name" value="RT_LTR"/>
    <property type="match status" value="1"/>
</dbReference>
<dbReference type="Gene3D" id="2.40.70.10">
    <property type="entry name" value="Acid Proteases"/>
    <property type="match status" value="1"/>
</dbReference>
<dbReference type="PANTHER" id="PTHR37984">
    <property type="entry name" value="PROTEIN CBG26694"/>
    <property type="match status" value="1"/>
</dbReference>
<evidence type="ECO:0000256" key="7">
    <source>
        <dbReference type="ARBA" id="ARBA00022918"/>
    </source>
</evidence>
<feature type="domain" description="Integrase catalytic" evidence="9">
    <location>
        <begin position="873"/>
        <end position="1035"/>
    </location>
</feature>
<dbReference type="Pfam" id="PF00078">
    <property type="entry name" value="RVT_1"/>
    <property type="match status" value="1"/>
</dbReference>
<evidence type="ECO:0000256" key="3">
    <source>
        <dbReference type="ARBA" id="ARBA00022695"/>
    </source>
</evidence>
<keyword evidence="7" id="KW-0695">RNA-directed DNA polymerase</keyword>
<dbReference type="Gene3D" id="3.30.70.270">
    <property type="match status" value="2"/>
</dbReference>
<evidence type="ECO:0000256" key="1">
    <source>
        <dbReference type="ARBA" id="ARBA00012493"/>
    </source>
</evidence>
<feature type="domain" description="Reverse transcriptase" evidence="8">
    <location>
        <begin position="295"/>
        <end position="484"/>
    </location>
</feature>
<keyword evidence="4" id="KW-0540">Nuclease</keyword>
<dbReference type="InterPro" id="IPR043502">
    <property type="entry name" value="DNA/RNA_pol_sf"/>
</dbReference>
<dbReference type="InterPro" id="IPR050951">
    <property type="entry name" value="Retrovirus_Pol_polyprotein"/>
</dbReference>